<gene>
    <name evidence="4" type="ORF">MAE02_46560</name>
</gene>
<dbReference type="Gene3D" id="3.40.50.150">
    <property type="entry name" value="Vaccinia Virus protein VP39"/>
    <property type="match status" value="1"/>
</dbReference>
<dbReference type="Pfam" id="PF13649">
    <property type="entry name" value="Methyltransf_25"/>
    <property type="match status" value="1"/>
</dbReference>
<dbReference type="GO" id="GO:0032259">
    <property type="term" value="P:methylation"/>
    <property type="evidence" value="ECO:0007669"/>
    <property type="project" value="UniProtKB-KW"/>
</dbReference>
<dbReference type="EMBL" id="BJYU01000083">
    <property type="protein sequence ID" value="GEO16960.1"/>
    <property type="molecule type" value="Genomic_DNA"/>
</dbReference>
<dbReference type="AlphaFoldDB" id="A0A512BYE2"/>
<dbReference type="CDD" id="cd02440">
    <property type="entry name" value="AdoMet_MTases"/>
    <property type="match status" value="1"/>
</dbReference>
<dbReference type="Proteomes" id="UP000321085">
    <property type="component" value="Unassembled WGS sequence"/>
</dbReference>
<dbReference type="InterPro" id="IPR029063">
    <property type="entry name" value="SAM-dependent_MTases_sf"/>
</dbReference>
<evidence type="ECO:0000313" key="4">
    <source>
        <dbReference type="EMBL" id="GEO16960.1"/>
    </source>
</evidence>
<feature type="domain" description="Methyltransferase" evidence="3">
    <location>
        <begin position="46"/>
        <end position="142"/>
    </location>
</feature>
<keyword evidence="2" id="KW-0808">Transferase</keyword>
<dbReference type="GO" id="GO:0008168">
    <property type="term" value="F:methyltransferase activity"/>
    <property type="evidence" value="ECO:0007669"/>
    <property type="project" value="UniProtKB-KW"/>
</dbReference>
<organism evidence="4 5">
    <name type="scientific">Microvirga aerophila</name>
    <dbReference type="NCBI Taxonomy" id="670291"/>
    <lineage>
        <taxon>Bacteria</taxon>
        <taxon>Pseudomonadati</taxon>
        <taxon>Pseudomonadota</taxon>
        <taxon>Alphaproteobacteria</taxon>
        <taxon>Hyphomicrobiales</taxon>
        <taxon>Methylobacteriaceae</taxon>
        <taxon>Microvirga</taxon>
    </lineage>
</organism>
<accession>A0A512BYE2</accession>
<evidence type="ECO:0000256" key="1">
    <source>
        <dbReference type="ARBA" id="ARBA00022603"/>
    </source>
</evidence>
<keyword evidence="1" id="KW-0489">Methyltransferase</keyword>
<dbReference type="SUPFAM" id="SSF53335">
    <property type="entry name" value="S-adenosyl-L-methionine-dependent methyltransferases"/>
    <property type="match status" value="1"/>
</dbReference>
<evidence type="ECO:0000259" key="3">
    <source>
        <dbReference type="Pfam" id="PF13649"/>
    </source>
</evidence>
<name>A0A512BYE2_9HYPH</name>
<proteinExistence type="predicted"/>
<evidence type="ECO:0000313" key="5">
    <source>
        <dbReference type="Proteomes" id="UP000321085"/>
    </source>
</evidence>
<dbReference type="PANTHER" id="PTHR43861">
    <property type="entry name" value="TRANS-ACONITATE 2-METHYLTRANSFERASE-RELATED"/>
    <property type="match status" value="1"/>
</dbReference>
<dbReference type="PANTHER" id="PTHR43861:SF1">
    <property type="entry name" value="TRANS-ACONITATE 2-METHYLTRANSFERASE"/>
    <property type="match status" value="1"/>
</dbReference>
<protein>
    <recommendedName>
        <fullName evidence="3">Methyltransferase domain-containing protein</fullName>
    </recommendedName>
</protein>
<dbReference type="InterPro" id="IPR041698">
    <property type="entry name" value="Methyltransf_25"/>
</dbReference>
<dbReference type="RefSeq" id="WP_114186880.1">
    <property type="nucleotide sequence ID" value="NZ_BJYU01000083.1"/>
</dbReference>
<comment type="caution">
    <text evidence="4">The sequence shown here is derived from an EMBL/GenBank/DDBJ whole genome shotgun (WGS) entry which is preliminary data.</text>
</comment>
<keyword evidence="5" id="KW-1185">Reference proteome</keyword>
<reference evidence="4 5" key="1">
    <citation type="submission" date="2019-07" db="EMBL/GenBank/DDBJ databases">
        <title>Whole genome shotgun sequence of Microvirga aerophila NBRC 106136.</title>
        <authorList>
            <person name="Hosoyama A."/>
            <person name="Uohara A."/>
            <person name="Ohji S."/>
            <person name="Ichikawa N."/>
        </authorList>
    </citation>
    <scope>NUCLEOTIDE SEQUENCE [LARGE SCALE GENOMIC DNA]</scope>
    <source>
        <strain evidence="4 5">NBRC 106136</strain>
    </source>
</reference>
<evidence type="ECO:0000256" key="2">
    <source>
        <dbReference type="ARBA" id="ARBA00022679"/>
    </source>
</evidence>
<dbReference type="OrthoDB" id="552816at2"/>
<sequence length="230" mass="25891">MSQAIFQTQWQTYRKVIDFNYNFHREVYDLLHGILVTEAPKPFRFLDLGCGDATGSRAALRGTDVSGYFGVDLSQPALTLAEETLKTLPCPVTLVQADFAEALAGWSEAVDVVWIGQSLHHLDTRNKGELMRRVRRLLGPNGLFLIWEPTLSEGEDRDGWLGRVEHGSRLLWTELDASEFCAIVTHNRASDYPESVAVWHSLGLEAGFCTAETVFVDPRELARVYCYRPS</sequence>